<keyword evidence="5" id="KW-1185">Reference proteome</keyword>
<evidence type="ECO:0000256" key="1">
    <source>
        <dbReference type="ARBA" id="ARBA00022729"/>
    </source>
</evidence>
<gene>
    <name evidence="4" type="ORF">GCM10010430_54080</name>
</gene>
<sequence>MTAFTNRCCGAIAAVVTGALLLSACSSGSGGSGSASLHDQLPEAIRKAGVIEVGASLTAAPVIFKSPDGQPSGLDPDLAGALEKVLGVKLEFQDVGPFANVLPGLLSKKYDVAMSGITDTREREQGVDKDNKPVNDGVDFVDYFMAGFGMVVHKGNPKKITKLDDLCGRTLVVKKGTIHDDFALSQQGACARLDKPLKLTETDSDEKALSALTSDDADVYLTDYPKAQYSAQSVDGGQSLEVAGAQFQPRPYGIALRKSDSKLRDVLTKAMNTLVRNGTYDSVLAKRQLSVGAVQNAVVNGSS</sequence>
<dbReference type="Proteomes" id="UP001500305">
    <property type="component" value="Unassembled WGS sequence"/>
</dbReference>
<dbReference type="Gene3D" id="3.40.190.10">
    <property type="entry name" value="Periplasmic binding protein-like II"/>
    <property type="match status" value="2"/>
</dbReference>
<dbReference type="PANTHER" id="PTHR35936:SF17">
    <property type="entry name" value="ARGININE-BINDING EXTRACELLULAR PROTEIN ARTP"/>
    <property type="match status" value="1"/>
</dbReference>
<dbReference type="SUPFAM" id="SSF53850">
    <property type="entry name" value="Periplasmic binding protein-like II"/>
    <property type="match status" value="1"/>
</dbReference>
<feature type="domain" description="Solute-binding protein family 3/N-terminal" evidence="3">
    <location>
        <begin position="50"/>
        <end position="292"/>
    </location>
</feature>
<protein>
    <submittedName>
        <fullName evidence="4">ABC transporter substrate-binding protein</fullName>
    </submittedName>
</protein>
<evidence type="ECO:0000313" key="5">
    <source>
        <dbReference type="Proteomes" id="UP001500305"/>
    </source>
</evidence>
<dbReference type="SMART" id="SM00062">
    <property type="entry name" value="PBPb"/>
    <property type="match status" value="1"/>
</dbReference>
<reference evidence="4 5" key="1">
    <citation type="journal article" date="2019" name="Int. J. Syst. Evol. Microbiol.">
        <title>The Global Catalogue of Microorganisms (GCM) 10K type strain sequencing project: providing services to taxonomists for standard genome sequencing and annotation.</title>
        <authorList>
            <consortium name="The Broad Institute Genomics Platform"/>
            <consortium name="The Broad Institute Genome Sequencing Center for Infectious Disease"/>
            <person name="Wu L."/>
            <person name="Ma J."/>
        </authorList>
    </citation>
    <scope>NUCLEOTIDE SEQUENCE [LARGE SCALE GENOMIC DNA]</scope>
    <source>
        <strain evidence="4 5">JCM 7356</strain>
    </source>
</reference>
<evidence type="ECO:0000256" key="2">
    <source>
        <dbReference type="SAM" id="SignalP"/>
    </source>
</evidence>
<evidence type="ECO:0000313" key="4">
    <source>
        <dbReference type="EMBL" id="GAA2262836.1"/>
    </source>
</evidence>
<keyword evidence="1 2" id="KW-0732">Signal</keyword>
<dbReference type="Pfam" id="PF00497">
    <property type="entry name" value="SBP_bac_3"/>
    <property type="match status" value="1"/>
</dbReference>
<comment type="caution">
    <text evidence="4">The sequence shown here is derived from an EMBL/GenBank/DDBJ whole genome shotgun (WGS) entry which is preliminary data.</text>
</comment>
<name>A0ABN3EMX5_9ACTN</name>
<dbReference type="EMBL" id="BAAATR010000028">
    <property type="protein sequence ID" value="GAA2262836.1"/>
    <property type="molecule type" value="Genomic_DNA"/>
</dbReference>
<proteinExistence type="predicted"/>
<feature type="chain" id="PRO_5045431595" evidence="2">
    <location>
        <begin position="29"/>
        <end position="303"/>
    </location>
</feature>
<organism evidence="4 5">
    <name type="scientific">Kitasatospora cystarginea</name>
    <dbReference type="NCBI Taxonomy" id="58350"/>
    <lineage>
        <taxon>Bacteria</taxon>
        <taxon>Bacillati</taxon>
        <taxon>Actinomycetota</taxon>
        <taxon>Actinomycetes</taxon>
        <taxon>Kitasatosporales</taxon>
        <taxon>Streptomycetaceae</taxon>
        <taxon>Kitasatospora</taxon>
    </lineage>
</organism>
<dbReference type="RefSeq" id="WP_344639112.1">
    <property type="nucleotide sequence ID" value="NZ_BAAATR010000028.1"/>
</dbReference>
<feature type="signal peptide" evidence="2">
    <location>
        <begin position="1"/>
        <end position="28"/>
    </location>
</feature>
<dbReference type="PROSITE" id="PS51257">
    <property type="entry name" value="PROKAR_LIPOPROTEIN"/>
    <property type="match status" value="1"/>
</dbReference>
<evidence type="ECO:0000259" key="3">
    <source>
        <dbReference type="SMART" id="SM00062"/>
    </source>
</evidence>
<dbReference type="InterPro" id="IPR001638">
    <property type="entry name" value="Solute-binding_3/MltF_N"/>
</dbReference>
<dbReference type="CDD" id="cd01004">
    <property type="entry name" value="PBP2_MidA_like"/>
    <property type="match status" value="1"/>
</dbReference>
<dbReference type="PANTHER" id="PTHR35936">
    <property type="entry name" value="MEMBRANE-BOUND LYTIC MUREIN TRANSGLYCOSYLASE F"/>
    <property type="match status" value="1"/>
</dbReference>
<accession>A0ABN3EMX5</accession>